<comment type="caution">
    <text evidence="2">The sequence shown here is derived from an EMBL/GenBank/DDBJ whole genome shotgun (WGS) entry which is preliminary data.</text>
</comment>
<dbReference type="PATRIC" id="fig|1305737.6.peg.1185"/>
<dbReference type="SUPFAM" id="SSF53756">
    <property type="entry name" value="UDP-Glycosyltransferase/glycogen phosphorylase"/>
    <property type="match status" value="1"/>
</dbReference>
<feature type="domain" description="Glycosyl transferase family 1" evidence="1">
    <location>
        <begin position="154"/>
        <end position="311"/>
    </location>
</feature>
<dbReference type="Proteomes" id="UP000050421">
    <property type="component" value="Unassembled WGS sequence"/>
</dbReference>
<organism evidence="2 3">
    <name type="scientific">Algoriphagus marincola HL-49</name>
    <dbReference type="NCBI Taxonomy" id="1305737"/>
    <lineage>
        <taxon>Bacteria</taxon>
        <taxon>Pseudomonadati</taxon>
        <taxon>Bacteroidota</taxon>
        <taxon>Cytophagia</taxon>
        <taxon>Cytophagales</taxon>
        <taxon>Cyclobacteriaceae</taxon>
        <taxon>Algoriphagus</taxon>
    </lineage>
</organism>
<dbReference type="Gene3D" id="3.40.50.2000">
    <property type="entry name" value="Glycogen Phosphorylase B"/>
    <property type="match status" value="2"/>
</dbReference>
<dbReference type="GO" id="GO:0016757">
    <property type="term" value="F:glycosyltransferase activity"/>
    <property type="evidence" value="ECO:0007669"/>
    <property type="project" value="InterPro"/>
</dbReference>
<dbReference type="EMBL" id="LJXT01000009">
    <property type="protein sequence ID" value="KPQ19492.1"/>
    <property type="molecule type" value="Genomic_DNA"/>
</dbReference>
<name>A0A0P8C9E8_9BACT</name>
<accession>A0A0P8C9E8</accession>
<dbReference type="InterPro" id="IPR001296">
    <property type="entry name" value="Glyco_trans_1"/>
</dbReference>
<dbReference type="Pfam" id="PF00534">
    <property type="entry name" value="Glycos_transf_1"/>
    <property type="match status" value="1"/>
</dbReference>
<dbReference type="CDD" id="cd03801">
    <property type="entry name" value="GT4_PimA-like"/>
    <property type="match status" value="1"/>
</dbReference>
<proteinExistence type="predicted"/>
<evidence type="ECO:0000313" key="3">
    <source>
        <dbReference type="Proteomes" id="UP000050421"/>
    </source>
</evidence>
<dbReference type="OrthoDB" id="832722at2"/>
<dbReference type="AlphaFoldDB" id="A0A0P8C9E8"/>
<evidence type="ECO:0000313" key="2">
    <source>
        <dbReference type="EMBL" id="KPQ19492.1"/>
    </source>
</evidence>
<dbReference type="PANTHER" id="PTHR12526">
    <property type="entry name" value="GLYCOSYLTRANSFERASE"/>
    <property type="match status" value="1"/>
</dbReference>
<dbReference type="PANTHER" id="PTHR12526:SF630">
    <property type="entry name" value="GLYCOSYLTRANSFERASE"/>
    <property type="match status" value="1"/>
</dbReference>
<dbReference type="STRING" id="1305737.GCA_000526355_01779"/>
<gene>
    <name evidence="2" type="ORF">HLUCCX10_02590</name>
</gene>
<evidence type="ECO:0000259" key="1">
    <source>
        <dbReference type="Pfam" id="PF00534"/>
    </source>
</evidence>
<dbReference type="eggNOG" id="COG0438">
    <property type="taxonomic scope" value="Bacteria"/>
</dbReference>
<reference evidence="2 3" key="1">
    <citation type="submission" date="2015-09" db="EMBL/GenBank/DDBJ databases">
        <title>Identification and resolution of microdiversity through metagenomic sequencing of parallel consortia.</title>
        <authorList>
            <person name="Nelson W.C."/>
            <person name="Romine M.F."/>
            <person name="Lindemann S.R."/>
        </authorList>
    </citation>
    <scope>NUCLEOTIDE SEQUENCE [LARGE SCALE GENOMIC DNA]</scope>
    <source>
        <strain evidence="2">HL-49</strain>
    </source>
</reference>
<sequence>MRILFLGETYRADAITWIKGIEKESGLSIETKELFNNQSRAKRILEAFRFFWSLIFSSERYDLVLAERSTSYGFFSLAVKAKVRVVAQQGISDIWSTNALGRRVKSILQRIVYRNVDLIHAWGYVMTYAMLQSGAPPHRILVRPKGLDLSLFTFSKIAINEQRFTLIVTRSLFPIYNHDKILEALAIIHEKGYDFECLMIGDGVESERLIEMTSQLNLDNTIKWLGRIDNDDLPEYLSQADIYLAFPDSEGVSASLFEAMACGAFPIVTDLPANRAFIAHGQNGLLAAQGDVQDLVNKVERFMTNPSKYRKGVVANRKYIDEYCNRDKNMRHFFEVYSTLVKEKSSCAG</sequence>
<protein>
    <submittedName>
        <fullName evidence="2">Protein involved in gliding motility RemC</fullName>
    </submittedName>
</protein>